<proteinExistence type="predicted"/>
<evidence type="ECO:0000313" key="5">
    <source>
        <dbReference type="Proteomes" id="UP000001400"/>
    </source>
</evidence>
<keyword evidence="1" id="KW-0812">Transmembrane</keyword>
<dbReference type="HOGENOM" id="CLU_009583_2_5_2"/>
<accession>D3TBX6</accession>
<organism evidence="4 5">
    <name type="scientific">Aciduliprofundum boonei (strain DSM 19572 / T469)</name>
    <dbReference type="NCBI Taxonomy" id="439481"/>
    <lineage>
        <taxon>Archaea</taxon>
        <taxon>Methanobacteriati</taxon>
        <taxon>Thermoplasmatota</taxon>
        <taxon>DHVE2 group</taxon>
        <taxon>Candidatus Aciduliprofundum</taxon>
    </lineage>
</organism>
<dbReference type="AlphaFoldDB" id="D3TBX6"/>
<dbReference type="Pfam" id="PF13439">
    <property type="entry name" value="Glyco_transf_4"/>
    <property type="match status" value="1"/>
</dbReference>
<dbReference type="SUPFAM" id="SSF53756">
    <property type="entry name" value="UDP-Glycosyltransferase/glycogen phosphorylase"/>
    <property type="match status" value="1"/>
</dbReference>
<dbReference type="GO" id="GO:0016757">
    <property type="term" value="F:glycosyltransferase activity"/>
    <property type="evidence" value="ECO:0007669"/>
    <property type="project" value="InterPro"/>
</dbReference>
<reference evidence="4" key="1">
    <citation type="submission" date="2010-02" db="EMBL/GenBank/DDBJ databases">
        <title>Complete sequence of Aciduliprofundum boonei T469.</title>
        <authorList>
            <consortium name="US DOE Joint Genome Institute"/>
            <person name="Lucas S."/>
            <person name="Copeland A."/>
            <person name="Lapidus A."/>
            <person name="Cheng J.-F."/>
            <person name="Bruce D."/>
            <person name="Goodwin L."/>
            <person name="Pitluck S."/>
            <person name="Saunders E."/>
            <person name="Detter J.C."/>
            <person name="Han C."/>
            <person name="Tapia R."/>
            <person name="Land M."/>
            <person name="Hauser L."/>
            <person name="Kyrpides N."/>
            <person name="Mikhailova N."/>
            <person name="Flores G."/>
            <person name="Reysenbach A.-L."/>
            <person name="Woyke T."/>
        </authorList>
    </citation>
    <scope>NUCLEOTIDE SEQUENCE</scope>
    <source>
        <strain evidence="4">T469</strain>
    </source>
</reference>
<dbReference type="KEGG" id="abi:Aboo_0249"/>
<dbReference type="Proteomes" id="UP000001400">
    <property type="component" value="Chromosome"/>
</dbReference>
<feature type="transmembrane region" description="Helical" evidence="1">
    <location>
        <begin position="97"/>
        <end position="121"/>
    </location>
</feature>
<feature type="transmembrane region" description="Helical" evidence="1">
    <location>
        <begin position="141"/>
        <end position="159"/>
    </location>
</feature>
<evidence type="ECO:0000256" key="1">
    <source>
        <dbReference type="SAM" id="Phobius"/>
    </source>
</evidence>
<sequence>MIIGKYPTNERIVKGGIESAVYGLVHALKKRYKNKIEISLISPNSEKDFYKKENDIEVKYISNPYRWQLLYAFRLKDILGVLKNREFTIVHLHGSSLLNLFTILYLLIKGIPFVVTIHGIVSIEHKNRFVLNKNLKNFIKFIIHSFVEYTILILSKFIIVDTEYVKKKLPFTNHKKVFVVPQGINEIFFNIEDQPIFGDILSVGVISPRKGYEYSIQAIAKLKNRFPEIHYEIIGAMNSLEQKEYYKKLRALIKKFKLENTVFIYPNKSKNFLIEHLKKAYIFILHSQEESQGIAFCEAMAAGKPIVATNVGGVPYVVKNEVTGFLSDYGDVKSFIENITKLLEDPQLRNYMSKNCRIEAKKYDWNKISTDIIRIYEDLVKKRSFHK</sequence>
<dbReference type="CAZy" id="GT4">
    <property type="family name" value="Glycosyltransferase Family 4"/>
</dbReference>
<dbReference type="InterPro" id="IPR001296">
    <property type="entry name" value="Glyco_trans_1"/>
</dbReference>
<gene>
    <name evidence="4" type="ordered locus">Aboo_0249</name>
</gene>
<dbReference type="Pfam" id="PF00534">
    <property type="entry name" value="Glycos_transf_1"/>
    <property type="match status" value="1"/>
</dbReference>
<feature type="domain" description="Glycosyltransferase subfamily 4-like N-terminal" evidence="3">
    <location>
        <begin position="15"/>
        <end position="185"/>
    </location>
</feature>
<feature type="domain" description="Glycosyl transferase family 1" evidence="2">
    <location>
        <begin position="200"/>
        <end position="357"/>
    </location>
</feature>
<evidence type="ECO:0000313" key="4">
    <source>
        <dbReference type="EMBL" id="ADD08061.1"/>
    </source>
</evidence>
<dbReference type="InterPro" id="IPR028098">
    <property type="entry name" value="Glyco_trans_4-like_N"/>
</dbReference>
<evidence type="ECO:0000259" key="2">
    <source>
        <dbReference type="Pfam" id="PF00534"/>
    </source>
</evidence>
<dbReference type="Gene3D" id="3.40.50.2000">
    <property type="entry name" value="Glycogen Phosphorylase B"/>
    <property type="match status" value="2"/>
</dbReference>
<dbReference type="PANTHER" id="PTHR12526">
    <property type="entry name" value="GLYCOSYLTRANSFERASE"/>
    <property type="match status" value="1"/>
</dbReference>
<evidence type="ECO:0000259" key="3">
    <source>
        <dbReference type="Pfam" id="PF13439"/>
    </source>
</evidence>
<protein>
    <submittedName>
        <fullName evidence="4">Glycosyl transferase group 1</fullName>
    </submittedName>
</protein>
<keyword evidence="1" id="KW-0472">Membrane</keyword>
<keyword evidence="5" id="KW-1185">Reference proteome</keyword>
<name>D3TBX6_ACIB4</name>
<keyword evidence="4" id="KW-0808">Transferase</keyword>
<dbReference type="GeneID" id="8827191"/>
<dbReference type="EMBL" id="CP001941">
    <property type="protein sequence ID" value="ADD08061.1"/>
    <property type="molecule type" value="Genomic_DNA"/>
</dbReference>
<dbReference type="RefSeq" id="WP_012997085.1">
    <property type="nucleotide sequence ID" value="NC_013926.1"/>
</dbReference>
<keyword evidence="1" id="KW-1133">Transmembrane helix</keyword>
<dbReference type="CDD" id="cd03801">
    <property type="entry name" value="GT4_PimA-like"/>
    <property type="match status" value="1"/>
</dbReference>